<dbReference type="EMBL" id="FNNQ01000006">
    <property type="protein sequence ID" value="SDW80362.1"/>
    <property type="molecule type" value="Genomic_DNA"/>
</dbReference>
<sequence>MGKLTKTLVSGVASAIILAGALSVPQIQAAVSNKIQPAKIQKAKNNIIRVTDTDLAQMKSALEKEGITLSNLKELGSYDIKRDEPASKSYTSVEQAKKAGYDLPLSTPQGYRFDGISVKNPYSVEFTLNANQINDLLRKLNVDVQLGNELDGKKVTVNQSEAVSTKFSKNNSAHGLISYEETKIPQIDTNIDKEKLLALKNNQPLEKLKNSKLISIIPQNILKQLVGRDWQNMNGEEGFLQFKQKDQHGDGFNRTLYWKEGDTLRKLQGEGNVSAKDLLKLAKSIH</sequence>
<evidence type="ECO:0000256" key="1">
    <source>
        <dbReference type="SAM" id="SignalP"/>
    </source>
</evidence>
<dbReference type="AlphaFoldDB" id="A0A1H2WI82"/>
<dbReference type="Proteomes" id="UP000198534">
    <property type="component" value="Unassembled WGS sequence"/>
</dbReference>
<protein>
    <submittedName>
        <fullName evidence="2">Uncharacterized protein</fullName>
    </submittedName>
</protein>
<evidence type="ECO:0000313" key="2">
    <source>
        <dbReference type="EMBL" id="SDW80362.1"/>
    </source>
</evidence>
<reference evidence="2 3" key="1">
    <citation type="submission" date="2016-10" db="EMBL/GenBank/DDBJ databases">
        <authorList>
            <person name="de Groot N.N."/>
        </authorList>
    </citation>
    <scope>NUCLEOTIDE SEQUENCE [LARGE SCALE GENOMIC DNA]</scope>
    <source>
        <strain evidence="2 3">DSM 45610</strain>
    </source>
</reference>
<dbReference type="OrthoDB" id="2079550at2"/>
<organism evidence="2 3">
    <name type="scientific">Marininema mesophilum</name>
    <dbReference type="NCBI Taxonomy" id="1048340"/>
    <lineage>
        <taxon>Bacteria</taxon>
        <taxon>Bacillati</taxon>
        <taxon>Bacillota</taxon>
        <taxon>Bacilli</taxon>
        <taxon>Bacillales</taxon>
        <taxon>Thermoactinomycetaceae</taxon>
        <taxon>Marininema</taxon>
    </lineage>
</organism>
<proteinExistence type="predicted"/>
<feature type="chain" id="PRO_5011633193" evidence="1">
    <location>
        <begin position="30"/>
        <end position="286"/>
    </location>
</feature>
<keyword evidence="1" id="KW-0732">Signal</keyword>
<dbReference type="STRING" id="1048340.SAMN05444487_106144"/>
<keyword evidence="3" id="KW-1185">Reference proteome</keyword>
<gene>
    <name evidence="2" type="ORF">SAMN05444487_106144</name>
</gene>
<feature type="signal peptide" evidence="1">
    <location>
        <begin position="1"/>
        <end position="29"/>
    </location>
</feature>
<evidence type="ECO:0000313" key="3">
    <source>
        <dbReference type="Proteomes" id="UP000198534"/>
    </source>
</evidence>
<accession>A0A1H2WI82</accession>
<name>A0A1H2WI82_9BACL</name>
<dbReference type="RefSeq" id="WP_091738736.1">
    <property type="nucleotide sequence ID" value="NZ_FNNQ01000006.1"/>
</dbReference>